<feature type="chain" id="PRO_5015190149" evidence="1">
    <location>
        <begin position="23"/>
        <end position="134"/>
    </location>
</feature>
<dbReference type="EMBL" id="GGEC01032833">
    <property type="protein sequence ID" value="MBX13317.1"/>
    <property type="molecule type" value="Transcribed_RNA"/>
</dbReference>
<name>A0A2P2L5S8_RHIMU</name>
<evidence type="ECO:0000313" key="2">
    <source>
        <dbReference type="EMBL" id="MBX13317.1"/>
    </source>
</evidence>
<organism evidence="2">
    <name type="scientific">Rhizophora mucronata</name>
    <name type="common">Asiatic mangrove</name>
    <dbReference type="NCBI Taxonomy" id="61149"/>
    <lineage>
        <taxon>Eukaryota</taxon>
        <taxon>Viridiplantae</taxon>
        <taxon>Streptophyta</taxon>
        <taxon>Embryophyta</taxon>
        <taxon>Tracheophyta</taxon>
        <taxon>Spermatophyta</taxon>
        <taxon>Magnoliopsida</taxon>
        <taxon>eudicotyledons</taxon>
        <taxon>Gunneridae</taxon>
        <taxon>Pentapetalae</taxon>
        <taxon>rosids</taxon>
        <taxon>fabids</taxon>
        <taxon>Malpighiales</taxon>
        <taxon>Rhizophoraceae</taxon>
        <taxon>Rhizophora</taxon>
    </lineage>
</organism>
<accession>A0A2P2L5S8</accession>
<keyword evidence="1" id="KW-0732">Signal</keyword>
<feature type="signal peptide" evidence="1">
    <location>
        <begin position="1"/>
        <end position="22"/>
    </location>
</feature>
<reference evidence="2" key="1">
    <citation type="submission" date="2018-02" db="EMBL/GenBank/DDBJ databases">
        <title>Rhizophora mucronata_Transcriptome.</title>
        <authorList>
            <person name="Meera S.P."/>
            <person name="Sreeshan A."/>
            <person name="Augustine A."/>
        </authorList>
    </citation>
    <scope>NUCLEOTIDE SEQUENCE</scope>
    <source>
        <tissue evidence="2">Leaf</tissue>
    </source>
</reference>
<sequence>MENLFTIASMQWLNCLSWTIHCFRVLLSGLLFEKVLLGESPGCELANIVPSKSGLQTVMEVLKIQINFWTSLGSSLTKLQSQWRAQCFENQRKQIKIKKKRRAEVPIWWKWGRKRLLYYLLKERIHANLKRVAE</sequence>
<evidence type="ECO:0000256" key="1">
    <source>
        <dbReference type="SAM" id="SignalP"/>
    </source>
</evidence>
<dbReference type="AlphaFoldDB" id="A0A2P2L5S8"/>
<proteinExistence type="predicted"/>
<protein>
    <submittedName>
        <fullName evidence="2">Uncharacterized protein MANES_01G020400</fullName>
    </submittedName>
</protein>